<protein>
    <submittedName>
        <fullName evidence="1">Uncharacterized protein</fullName>
    </submittedName>
</protein>
<dbReference type="RefSeq" id="WP_338096079.1">
    <property type="nucleotide sequence ID" value="NZ_JAWDKB010000003.1"/>
</dbReference>
<name>A0AAE4SBI2_9EURY</name>
<comment type="caution">
    <text evidence="1">The sequence shown here is derived from an EMBL/GenBank/DDBJ whole genome shotgun (WGS) entry which is preliminary data.</text>
</comment>
<dbReference type="Proteomes" id="UP001283212">
    <property type="component" value="Unassembled WGS sequence"/>
</dbReference>
<dbReference type="GO" id="GO:0046872">
    <property type="term" value="F:metal ion binding"/>
    <property type="evidence" value="ECO:0007669"/>
    <property type="project" value="InterPro"/>
</dbReference>
<evidence type="ECO:0000313" key="2">
    <source>
        <dbReference type="Proteomes" id="UP001283212"/>
    </source>
</evidence>
<organism evidence="1 2">
    <name type="scientific">Methanorbis rubei</name>
    <dbReference type="NCBI Taxonomy" id="3028300"/>
    <lineage>
        <taxon>Archaea</taxon>
        <taxon>Methanobacteriati</taxon>
        <taxon>Methanobacteriota</taxon>
        <taxon>Stenosarchaea group</taxon>
        <taxon>Methanomicrobia</taxon>
        <taxon>Methanomicrobiales</taxon>
        <taxon>Methanocorpusculaceae</taxon>
        <taxon>Methanorbis</taxon>
    </lineage>
</organism>
<dbReference type="Gene3D" id="3.40.50.1980">
    <property type="entry name" value="Nitrogenase molybdenum iron protein domain"/>
    <property type="match status" value="1"/>
</dbReference>
<reference evidence="1 2" key="1">
    <citation type="submission" date="2023-06" db="EMBL/GenBank/DDBJ databases">
        <title>Genome sequence of Methancorpusculaceae sp. Cs1.</title>
        <authorList>
            <person name="Protasov E."/>
            <person name="Platt K."/>
            <person name="Poehlein A."/>
            <person name="Daniel R."/>
            <person name="Brune A."/>
        </authorList>
    </citation>
    <scope>NUCLEOTIDE SEQUENCE [LARGE SCALE GENOMIC DNA]</scope>
    <source>
        <strain evidence="1 2">Cs1</strain>
    </source>
</reference>
<proteinExistence type="predicted"/>
<dbReference type="SUPFAM" id="SSF53807">
    <property type="entry name" value="Helical backbone' metal receptor"/>
    <property type="match status" value="1"/>
</dbReference>
<gene>
    <name evidence="1" type="ORF">McpCs1_09340</name>
</gene>
<dbReference type="Pfam" id="PF01297">
    <property type="entry name" value="ZnuA"/>
    <property type="match status" value="1"/>
</dbReference>
<keyword evidence="2" id="KW-1185">Reference proteome</keyword>
<dbReference type="InterPro" id="IPR006127">
    <property type="entry name" value="ZnuA-like"/>
</dbReference>
<evidence type="ECO:0000313" key="1">
    <source>
        <dbReference type="EMBL" id="MDV0443556.1"/>
    </source>
</evidence>
<dbReference type="AlphaFoldDB" id="A0AAE4SBI2"/>
<dbReference type="GO" id="GO:0030001">
    <property type="term" value="P:metal ion transport"/>
    <property type="evidence" value="ECO:0007669"/>
    <property type="project" value="InterPro"/>
</dbReference>
<dbReference type="EMBL" id="JAWDKB010000003">
    <property type="protein sequence ID" value="MDV0443556.1"/>
    <property type="molecule type" value="Genomic_DNA"/>
</dbReference>
<accession>A0AAE4SBI2</accession>
<sequence>MKKLVVFLTLLLALGLLVPGVSAVNIVTTMPNLWDVAGEIGGDSVIVMYVAPPAAVHVSSDTIDALLQQNSEFIRTADIFLGQGGSMDGTVITKVTEFRKKNFDEDTDWLLLSNVSKDAVPNVTVAYDNPKVLQGYSETITYLLSTADSLNASVYQKNLNTYLKKISEETKLSADEQDILSNIPIICHFRIKNQAVNWLGMDCINSYPDPTTAKDLIDDIHQNPNKYKSIAANSSIGKIVVIENIVAGSDMGIGVHEALKDTGVPCERIIFLNLPKSAENVDTIFDYYAYNKNLILSLASPSETPTTTQSPVGPGLAFVGILGAALLLRRN</sequence>